<feature type="compositionally biased region" description="Polar residues" evidence="1">
    <location>
        <begin position="111"/>
        <end position="121"/>
    </location>
</feature>
<feature type="region of interest" description="Disordered" evidence="1">
    <location>
        <begin position="90"/>
        <end position="258"/>
    </location>
</feature>
<evidence type="ECO:0000313" key="3">
    <source>
        <dbReference type="Proteomes" id="UP000186607"/>
    </source>
</evidence>
<dbReference type="AlphaFoldDB" id="A0A1U7NXG8"/>
<gene>
    <name evidence="2" type="ORF">BOO71_0008338</name>
</gene>
<protein>
    <submittedName>
        <fullName evidence="2">Uncharacterized protein</fullName>
    </submittedName>
</protein>
<organism evidence="2 3">
    <name type="scientific">Deinococcus marmoris</name>
    <dbReference type="NCBI Taxonomy" id="249408"/>
    <lineage>
        <taxon>Bacteria</taxon>
        <taxon>Thermotogati</taxon>
        <taxon>Deinococcota</taxon>
        <taxon>Deinococci</taxon>
        <taxon>Deinococcales</taxon>
        <taxon>Deinococcaceae</taxon>
        <taxon>Deinococcus</taxon>
    </lineage>
</organism>
<accession>A0A1U7NXG8</accession>
<proteinExistence type="predicted"/>
<keyword evidence="3" id="KW-1185">Reference proteome</keyword>
<dbReference type="Proteomes" id="UP000186607">
    <property type="component" value="Unassembled WGS sequence"/>
</dbReference>
<evidence type="ECO:0000256" key="1">
    <source>
        <dbReference type="SAM" id="MobiDB-lite"/>
    </source>
</evidence>
<sequence length="258" mass="28355">MQTGFMLDNILNSLQRGAERVQRRGEEVAQVARLRLEIFQLGRELDGHFARLGRAYHAGAEKDTLGGIQDDIRRAEEEISARERLITELGEDPKADGEMTVYTPDGVGRVSATSSDTQGSVEPSGAGNRPNFTKPDFTKSDVAAAGTEPNIPASVPHPQQPHFPQEATTMTSPRPDKEELEQQRGKIDLNQTDRSHHDAADGDYSAPDPTVQHADELLEPGDKTASMGKEGERDKFTRHEGMLEEGKRASEKSDPLDM</sequence>
<name>A0A1U7NXG8_9DEIO</name>
<dbReference type="STRING" id="249408.BOO71_0008338"/>
<evidence type="ECO:0000313" key="2">
    <source>
        <dbReference type="EMBL" id="OLV17606.1"/>
    </source>
</evidence>
<reference evidence="2 3" key="1">
    <citation type="submission" date="2017-01" db="EMBL/GenBank/DDBJ databases">
        <title>Genome Analysis of Deinococcus marmoris KOPRI26562.</title>
        <authorList>
            <person name="Kim J.H."/>
            <person name="Oh H.-M."/>
        </authorList>
    </citation>
    <scope>NUCLEOTIDE SEQUENCE [LARGE SCALE GENOMIC DNA]</scope>
    <source>
        <strain evidence="2 3">KOPRI26562</strain>
    </source>
</reference>
<feature type="compositionally biased region" description="Basic and acidic residues" evidence="1">
    <location>
        <begin position="213"/>
        <end position="222"/>
    </location>
</feature>
<feature type="compositionally biased region" description="Basic and acidic residues" evidence="1">
    <location>
        <begin position="174"/>
        <end position="200"/>
    </location>
</feature>
<comment type="caution">
    <text evidence="2">The sequence shown here is derived from an EMBL/GenBank/DDBJ whole genome shotgun (WGS) entry which is preliminary data.</text>
</comment>
<feature type="compositionally biased region" description="Basic and acidic residues" evidence="1">
    <location>
        <begin position="229"/>
        <end position="258"/>
    </location>
</feature>
<dbReference type="EMBL" id="MSTI01000093">
    <property type="protein sequence ID" value="OLV17606.1"/>
    <property type="molecule type" value="Genomic_DNA"/>
</dbReference>